<name>A0A0E9RXQ9_ANGAN</name>
<sequence>MLTFIHSCMPTLAMCGNIV</sequence>
<dbReference type="EMBL" id="GBXM01074676">
    <property type="protein sequence ID" value="JAH33901.1"/>
    <property type="molecule type" value="Transcribed_RNA"/>
</dbReference>
<evidence type="ECO:0000313" key="1">
    <source>
        <dbReference type="EMBL" id="JAH33901.1"/>
    </source>
</evidence>
<dbReference type="AlphaFoldDB" id="A0A0E9RXQ9"/>
<protein>
    <submittedName>
        <fullName evidence="1">Uncharacterized protein</fullName>
    </submittedName>
</protein>
<reference evidence="1" key="1">
    <citation type="submission" date="2014-11" db="EMBL/GenBank/DDBJ databases">
        <authorList>
            <person name="Amaro Gonzalez C."/>
        </authorList>
    </citation>
    <scope>NUCLEOTIDE SEQUENCE</scope>
</reference>
<accession>A0A0E9RXQ9</accession>
<organism evidence="1">
    <name type="scientific">Anguilla anguilla</name>
    <name type="common">European freshwater eel</name>
    <name type="synonym">Muraena anguilla</name>
    <dbReference type="NCBI Taxonomy" id="7936"/>
    <lineage>
        <taxon>Eukaryota</taxon>
        <taxon>Metazoa</taxon>
        <taxon>Chordata</taxon>
        <taxon>Craniata</taxon>
        <taxon>Vertebrata</taxon>
        <taxon>Euteleostomi</taxon>
        <taxon>Actinopterygii</taxon>
        <taxon>Neopterygii</taxon>
        <taxon>Teleostei</taxon>
        <taxon>Anguilliformes</taxon>
        <taxon>Anguillidae</taxon>
        <taxon>Anguilla</taxon>
    </lineage>
</organism>
<proteinExistence type="predicted"/>
<reference evidence="1" key="2">
    <citation type="journal article" date="2015" name="Fish Shellfish Immunol.">
        <title>Early steps in the European eel (Anguilla anguilla)-Vibrio vulnificus interaction in the gills: Role of the RtxA13 toxin.</title>
        <authorList>
            <person name="Callol A."/>
            <person name="Pajuelo D."/>
            <person name="Ebbesson L."/>
            <person name="Teles M."/>
            <person name="MacKenzie S."/>
            <person name="Amaro C."/>
        </authorList>
    </citation>
    <scope>NUCLEOTIDE SEQUENCE</scope>
</reference>